<comment type="caution">
    <text evidence="2">The sequence shown here is derived from an EMBL/GenBank/DDBJ whole genome shotgun (WGS) entry which is preliminary data.</text>
</comment>
<evidence type="ECO:0000313" key="3">
    <source>
        <dbReference type="EMBL" id="MFC2250539.1"/>
    </source>
</evidence>
<accession>A0ABV3PIH4</accession>
<dbReference type="RefSeq" id="WP_068283297.1">
    <property type="nucleotide sequence ID" value="NZ_JAVSCS010000005.1"/>
</dbReference>
<dbReference type="Proteomes" id="UP001555786">
    <property type="component" value="Unassembled WGS sequence"/>
</dbReference>
<dbReference type="InterPro" id="IPR045641">
    <property type="entry name" value="SrpI-like"/>
</dbReference>
<proteinExistence type="predicted"/>
<dbReference type="InterPro" id="IPR049822">
    <property type="entry name" value="Encap_f2a"/>
</dbReference>
<feature type="domain" description="Type 2A encapsulin shell protein SrpI-like" evidence="1">
    <location>
        <begin position="63"/>
        <end position="305"/>
    </location>
</feature>
<gene>
    <name evidence="2" type="ORF">ABXS05_07750</name>
    <name evidence="3" type="ORF">ACETRX_13020</name>
</gene>
<name>A0ABV3PIH4_9HYPH</name>
<protein>
    <submittedName>
        <fullName evidence="2">Family 2A encapsulin nanocompartment shell protein</fullName>
    </submittedName>
</protein>
<reference evidence="2 4" key="1">
    <citation type="submission" date="2024-07" db="EMBL/GenBank/DDBJ databases">
        <title>Description of Labrys sedimenti sp. nov., isolated from a diclofenac-degrading enrichment culture.</title>
        <authorList>
            <person name="Tancsics A."/>
            <person name="Csepanyi A."/>
        </authorList>
    </citation>
    <scope>NUCLEOTIDE SEQUENCE [LARGE SCALE GENOMIC DNA]</scope>
    <source>
        <strain evidence="2 4">LMG 23578</strain>
    </source>
</reference>
<dbReference type="EMBL" id="JBHGPK010000004">
    <property type="protein sequence ID" value="MFC2250539.1"/>
    <property type="molecule type" value="Genomic_DNA"/>
</dbReference>
<reference evidence="3 5" key="2">
    <citation type="submission" date="2024-09" db="EMBL/GenBank/DDBJ databases">
        <title>Description of Labrys sedimenti sp. nov., isolated from a diclofenac-degrading enrichment culture, and genome-based reclassification of Labrys portucalensis as a later heterotypic synonym of Labrys neptuniae.</title>
        <authorList>
            <person name="Tancsics A."/>
            <person name="Csepanyi A."/>
        </authorList>
    </citation>
    <scope>NUCLEOTIDE SEQUENCE [LARGE SCALE GENOMIC DNA]</scope>
    <source>
        <strain evidence="3 5">LMG 23412</strain>
    </source>
</reference>
<dbReference type="Proteomes" id="UP001595190">
    <property type="component" value="Unassembled WGS sequence"/>
</dbReference>
<dbReference type="NCBIfam" id="NF041162">
    <property type="entry name" value="encap_f2a"/>
    <property type="match status" value="1"/>
</dbReference>
<dbReference type="EMBL" id="JBFNQD010000002">
    <property type="protein sequence ID" value="MEW9305424.1"/>
    <property type="molecule type" value="Genomic_DNA"/>
</dbReference>
<evidence type="ECO:0000313" key="5">
    <source>
        <dbReference type="Proteomes" id="UP001595190"/>
    </source>
</evidence>
<keyword evidence="4" id="KW-1185">Reference proteome</keyword>
<dbReference type="Pfam" id="PF19307">
    <property type="entry name" value="SrpI-like"/>
    <property type="match status" value="1"/>
</dbReference>
<organism evidence="2 4">
    <name type="scientific">Labrys neptuniae</name>
    <dbReference type="NCBI Taxonomy" id="376174"/>
    <lineage>
        <taxon>Bacteria</taxon>
        <taxon>Pseudomonadati</taxon>
        <taxon>Pseudomonadota</taxon>
        <taxon>Alphaproteobacteria</taxon>
        <taxon>Hyphomicrobiales</taxon>
        <taxon>Xanthobacteraceae</taxon>
        <taxon>Labrys</taxon>
    </lineage>
</organism>
<evidence type="ECO:0000313" key="2">
    <source>
        <dbReference type="EMBL" id="MEW9305424.1"/>
    </source>
</evidence>
<sequence length="315" mass="35313">MADEPAVRRTLNEAAARQLANATKTRAQWSGITPRWLVSFLPWTPVEAGIYRLNRVKEDQGDISAEVECSPRRDQDPDLPETFVDYEEAPREYSLNAVTTVLDVQTRVSDLYSHPYDQIQEQLRLLIEKVKEKQENELVNNKEYGLLPNAQAGQRIKTRTGAPTPDDLDELITKVWKEPSFFLAHPRAIAAFGRECTRRGVPPPTVTLFGTPFLTWRGLPLVPSDKLEVDAKGKSNILLLRTGEKKQGVIGLFQPGVPGEVQPSLSVRFMGINRKAIASYLISLYCSSAILTHDALAVLEGVEVGKYHDYPDKYV</sequence>
<evidence type="ECO:0000313" key="4">
    <source>
        <dbReference type="Proteomes" id="UP001555786"/>
    </source>
</evidence>
<evidence type="ECO:0000259" key="1">
    <source>
        <dbReference type="Pfam" id="PF19307"/>
    </source>
</evidence>